<keyword evidence="3" id="KW-1185">Reference proteome</keyword>
<reference evidence="2 3" key="1">
    <citation type="submission" date="2019-03" db="EMBL/GenBank/DDBJ databases">
        <title>Rhodosporidium diobovatum UCD-FST 08-225 genome sequencing, assembly, and annotation.</title>
        <authorList>
            <person name="Fakankun I.U."/>
            <person name="Fristensky B."/>
            <person name="Levin D.B."/>
        </authorList>
    </citation>
    <scope>NUCLEOTIDE SEQUENCE [LARGE SCALE GENOMIC DNA]</scope>
    <source>
        <strain evidence="2 3">UCD-FST 08-225</strain>
    </source>
</reference>
<evidence type="ECO:0000313" key="2">
    <source>
        <dbReference type="EMBL" id="TNY23236.1"/>
    </source>
</evidence>
<sequence length="646" mass="70451">MAPHRNHPGDNWHATASPLRRPSPTSSSLAVPLNSQSPEPKPRHIPARCHDYAHGESHTAAPALKRSPPTSLGRDSLATLARESSYVDAEDVMPPLVPQRTAALHDPVKAEDDDDDEWSTFRRTASTRPSPFPTRFTRSRSPSAVDPLVRHALKAEQEAEHEAPHGGLSAAERRALWSSRVNDERRRPRRRRERAPSYDLAVKAELDEGLFRVANNADAGEAADGSEEDEEEGPMLPPGGARLPKAALVRRAAPQPPSSSEDSETDDDDGTGPRTGKSSLFLSEEEDEEDDEGTPFEEPPPKRQKVVARSSNNAEKKAKERKKKLTKAELERETSGFLEALDLPAPVFRPVGVKQRLINQLADSTAALPPQARVERVEVPPRGTSLPPEEEEDASSALFGDLDDASSARAPTPPPLSAPEQANPRAASPAGSLPDYDDEDEGPEQVLRTVDDPELLEEQSYFRRPDRAGAIQRWVVMLDRDRRPLPPLYDRDVLAADLTLLASIPLHVPSPTSAPSALFSAGPARALVQGAPSRETCAALWEDLLSPSHPAKHAQAHAGARAGDEPRARGRGCRCPVWVPAAGLGAREWCAERERLEREEGLGVAELVEAARGAFDLDAQAVAGELRGDERRMEALVEILYTHNWL</sequence>
<feature type="compositionally biased region" description="Basic and acidic residues" evidence="1">
    <location>
        <begin position="171"/>
        <end position="186"/>
    </location>
</feature>
<feature type="compositionally biased region" description="Low complexity" evidence="1">
    <location>
        <begin position="15"/>
        <end position="30"/>
    </location>
</feature>
<feature type="compositionally biased region" description="Acidic residues" evidence="1">
    <location>
        <begin position="261"/>
        <end position="270"/>
    </location>
</feature>
<proteinExistence type="predicted"/>
<feature type="compositionally biased region" description="Basic and acidic residues" evidence="1">
    <location>
        <begin position="48"/>
        <end position="57"/>
    </location>
</feature>
<comment type="caution">
    <text evidence="2">The sequence shown here is derived from an EMBL/GenBank/DDBJ whole genome shotgun (WGS) entry which is preliminary data.</text>
</comment>
<feature type="region of interest" description="Disordered" evidence="1">
    <location>
        <begin position="363"/>
        <end position="461"/>
    </location>
</feature>
<dbReference type="AlphaFoldDB" id="A0A5C5G3S3"/>
<protein>
    <submittedName>
        <fullName evidence="2">Uncharacterized protein</fullName>
    </submittedName>
</protein>
<dbReference type="Proteomes" id="UP000311382">
    <property type="component" value="Unassembled WGS sequence"/>
</dbReference>
<organism evidence="2 3">
    <name type="scientific">Rhodotorula diobovata</name>
    <dbReference type="NCBI Taxonomy" id="5288"/>
    <lineage>
        <taxon>Eukaryota</taxon>
        <taxon>Fungi</taxon>
        <taxon>Dikarya</taxon>
        <taxon>Basidiomycota</taxon>
        <taxon>Pucciniomycotina</taxon>
        <taxon>Microbotryomycetes</taxon>
        <taxon>Sporidiobolales</taxon>
        <taxon>Sporidiobolaceae</taxon>
        <taxon>Rhodotorula</taxon>
    </lineage>
</organism>
<feature type="region of interest" description="Disordered" evidence="1">
    <location>
        <begin position="1"/>
        <end position="74"/>
    </location>
</feature>
<accession>A0A5C5G3S3</accession>
<gene>
    <name evidence="2" type="ORF">DMC30DRAFT_57814</name>
</gene>
<feature type="region of interest" description="Disordered" evidence="1">
    <location>
        <begin position="101"/>
        <end position="338"/>
    </location>
</feature>
<dbReference type="EMBL" id="SOZI01000014">
    <property type="protein sequence ID" value="TNY23236.1"/>
    <property type="molecule type" value="Genomic_DNA"/>
</dbReference>
<evidence type="ECO:0000313" key="3">
    <source>
        <dbReference type="Proteomes" id="UP000311382"/>
    </source>
</evidence>
<feature type="compositionally biased region" description="Basic and acidic residues" evidence="1">
    <location>
        <begin position="153"/>
        <end position="164"/>
    </location>
</feature>
<dbReference type="OrthoDB" id="10373218at2759"/>
<dbReference type="STRING" id="5288.A0A5C5G3S3"/>
<feature type="compositionally biased region" description="Acidic residues" evidence="1">
    <location>
        <begin position="283"/>
        <end position="295"/>
    </location>
</feature>
<feature type="compositionally biased region" description="Acidic residues" evidence="1">
    <location>
        <begin position="224"/>
        <end position="233"/>
    </location>
</feature>
<evidence type="ECO:0000256" key="1">
    <source>
        <dbReference type="SAM" id="MobiDB-lite"/>
    </source>
</evidence>
<name>A0A5C5G3S3_9BASI</name>